<accession>A0A1U9LE71</accession>
<evidence type="ECO:0000313" key="6">
    <source>
        <dbReference type="EMBL" id="AQT04756.1"/>
    </source>
</evidence>
<dbReference type="EMBL" id="CP014687">
    <property type="protein sequence ID" value="AQT04756.1"/>
    <property type="molecule type" value="Genomic_DNA"/>
</dbReference>
<feature type="chain" id="PRO_5012866366" evidence="5">
    <location>
        <begin position="30"/>
        <end position="898"/>
    </location>
</feature>
<sequence length="898" mass="94816">MPRLSFTASCRMGLMAPAILAGAPPPAHAATPLPSDVSTAPAPTLALPGTPSKPSVAPSATPSAPLSASATSTAPPAGSSTEHIDVVGHKARGEALGHLKPIMQIKADEIRAYGGDSASDLLDAISPETRSGRGTAGNTPVILLNGKRVSGVQELQDLPFEAIDHVEIFTEEEALKYGYSASQRVVNIITAEHFRAVRMRLAGTTSTDGGGESGMPALSYTKLDGERRVNFSARYSDQTDLKDSQRGVAPARASGLYANAGNVTPTGGGSLDPALDALAGTPVTVAGAPSLASTQQPSLQDFLPYANLPHSNTDASAYTLQPAMQKLTLNGVIAGQIFKTVTSSLNLTYTRQDQHSLQGPARGLLTLPASNPFSPFSEEAFLYRNFTEVSPLRQQIHTETAHAGLKFDGNAGSWKWNSTGSYDRSETSTRSQTGLNLQTAQTDLTDGSTTLNPFSRFPAGLLAQRSLNTGHTTSHNGLISGLMSGTIFALPAGDVATSLSLTGSVINQNALSTVTGVKSASHIQRQVGTFQFNADIPVANSARHVLSFLGKLDGNVNAAVNQVSRFGTLGTIGGGVTWAPLAWVQFPLSVTSSQEAPTASQLVAPSIQTPNVTTYDYVTGQSVQVTTLSGGNPNLKATSRHEVSLGTLITLPFITGARLHVNYVHDTTHNTILSLPTATAAIENAFPDRYQRNAAGILETVDIRPVNADGESRSEWNATLSFSRPLQESGTDKRGKSKKAHGRIYLVATQVWRLRDTVTLRPGLPAINLLRGGTISGLGGQPRHEMELQGGVYDKGLGIRLVGKWQAGTSTVASSASDSLSFSALGTLDATVFADLGELPHWQDRKWAKNFRLFLSVDNLFNERIHVHNGRGSTPAGYQPAFMDPLGRTITVSIRKTV</sequence>
<keyword evidence="2" id="KW-0472">Membrane</keyword>
<feature type="compositionally biased region" description="Low complexity" evidence="4">
    <location>
        <begin position="26"/>
        <end position="81"/>
    </location>
</feature>
<protein>
    <submittedName>
        <fullName evidence="6">Uncharacterized protein</fullName>
    </submittedName>
</protein>
<dbReference type="STRING" id="1076596.A0U91_07230"/>
<evidence type="ECO:0000256" key="5">
    <source>
        <dbReference type="SAM" id="SignalP"/>
    </source>
</evidence>
<dbReference type="AlphaFoldDB" id="A0A1U9LE71"/>
<evidence type="ECO:0000256" key="1">
    <source>
        <dbReference type="ARBA" id="ARBA00004442"/>
    </source>
</evidence>
<gene>
    <name evidence="6" type="ORF">A0U91_07230</name>
</gene>
<evidence type="ECO:0000256" key="2">
    <source>
        <dbReference type="ARBA" id="ARBA00023136"/>
    </source>
</evidence>
<dbReference type="PANTHER" id="PTHR47234">
    <property type="match status" value="1"/>
</dbReference>
<feature type="signal peptide" evidence="5">
    <location>
        <begin position="1"/>
        <end position="29"/>
    </location>
</feature>
<dbReference type="SUPFAM" id="SSF56935">
    <property type="entry name" value="Porins"/>
    <property type="match status" value="1"/>
</dbReference>
<dbReference type="Gene3D" id="2.40.170.20">
    <property type="entry name" value="TonB-dependent receptor, beta-barrel domain"/>
    <property type="match status" value="1"/>
</dbReference>
<dbReference type="InterPro" id="IPR036942">
    <property type="entry name" value="Beta-barrel_TonB_sf"/>
</dbReference>
<name>A0A1U9LE71_9PROT</name>
<organism evidence="6 7">
    <name type="scientific">Acetobacter persici</name>
    <dbReference type="NCBI Taxonomy" id="1076596"/>
    <lineage>
        <taxon>Bacteria</taxon>
        <taxon>Pseudomonadati</taxon>
        <taxon>Pseudomonadota</taxon>
        <taxon>Alphaproteobacteria</taxon>
        <taxon>Acetobacterales</taxon>
        <taxon>Acetobacteraceae</taxon>
        <taxon>Acetobacter</taxon>
    </lineage>
</organism>
<reference evidence="6 7" key="1">
    <citation type="submission" date="2016-03" db="EMBL/GenBank/DDBJ databases">
        <title>Acetic acid bacteria sequencing.</title>
        <authorList>
            <person name="Brandt J."/>
            <person name="Jakob F."/>
            <person name="Vogel R.F."/>
        </authorList>
    </citation>
    <scope>NUCLEOTIDE SEQUENCE [LARGE SCALE GENOMIC DNA]</scope>
    <source>
        <strain evidence="6 7">TMW2.1084</strain>
    </source>
</reference>
<dbReference type="GO" id="GO:0009279">
    <property type="term" value="C:cell outer membrane"/>
    <property type="evidence" value="ECO:0007669"/>
    <property type="project" value="UniProtKB-SubCell"/>
</dbReference>
<keyword evidence="5" id="KW-0732">Signal</keyword>
<dbReference type="KEGG" id="aper:A0U91_07230"/>
<dbReference type="Gene3D" id="2.170.130.10">
    <property type="entry name" value="TonB-dependent receptor, plug domain"/>
    <property type="match status" value="1"/>
</dbReference>
<keyword evidence="3" id="KW-0998">Cell outer membrane</keyword>
<dbReference type="PANTHER" id="PTHR47234:SF1">
    <property type="entry name" value="TONB-DEPENDENT RECEPTOR"/>
    <property type="match status" value="1"/>
</dbReference>
<comment type="subcellular location">
    <subcellularLocation>
        <location evidence="1">Cell outer membrane</location>
    </subcellularLocation>
</comment>
<dbReference type="RefSeq" id="WP_077930600.1">
    <property type="nucleotide sequence ID" value="NZ_CP014687.1"/>
</dbReference>
<dbReference type="InterPro" id="IPR037066">
    <property type="entry name" value="Plug_dom_sf"/>
</dbReference>
<evidence type="ECO:0000256" key="3">
    <source>
        <dbReference type="ARBA" id="ARBA00023237"/>
    </source>
</evidence>
<feature type="region of interest" description="Disordered" evidence="4">
    <location>
        <begin position="26"/>
        <end position="82"/>
    </location>
</feature>
<dbReference type="Proteomes" id="UP000189055">
    <property type="component" value="Chromosome"/>
</dbReference>
<evidence type="ECO:0000256" key="4">
    <source>
        <dbReference type="SAM" id="MobiDB-lite"/>
    </source>
</evidence>
<proteinExistence type="predicted"/>
<evidence type="ECO:0000313" key="7">
    <source>
        <dbReference type="Proteomes" id="UP000189055"/>
    </source>
</evidence>